<dbReference type="Pfam" id="PF20196">
    <property type="entry name" value="DUF6559"/>
    <property type="match status" value="1"/>
</dbReference>
<reference evidence="1 2" key="1">
    <citation type="submission" date="2021-03" db="EMBL/GenBank/DDBJ databases">
        <title>Lysobacter sp. nov. isolated from soil of gangwondo yeongwol, south Korea.</title>
        <authorList>
            <person name="Kim K.R."/>
            <person name="Kim K.H."/>
            <person name="Jeon C.O."/>
        </authorList>
    </citation>
    <scope>NUCLEOTIDE SEQUENCE [LARGE SCALE GENOMIC DNA]</scope>
    <source>
        <strain evidence="1 2">R19</strain>
    </source>
</reference>
<gene>
    <name evidence="1" type="ORF">I8J32_006945</name>
</gene>
<dbReference type="InterPro" id="IPR046689">
    <property type="entry name" value="DUF6559"/>
</dbReference>
<dbReference type="RefSeq" id="WP_200616305.1">
    <property type="nucleotide sequence ID" value="NZ_CP071518.1"/>
</dbReference>
<protein>
    <submittedName>
        <fullName evidence="1">Uncharacterized protein</fullName>
    </submittedName>
</protein>
<organism evidence="1 2">
    <name type="scientific">Agrilutibacter solisilvae</name>
    <dbReference type="NCBI Taxonomy" id="2763317"/>
    <lineage>
        <taxon>Bacteria</taxon>
        <taxon>Pseudomonadati</taxon>
        <taxon>Pseudomonadota</taxon>
        <taxon>Gammaproteobacteria</taxon>
        <taxon>Lysobacterales</taxon>
        <taxon>Lysobacteraceae</taxon>
        <taxon>Agrilutibacter</taxon>
    </lineage>
</organism>
<dbReference type="KEGG" id="lsf:I8J32_006945"/>
<dbReference type="Proteomes" id="UP000639274">
    <property type="component" value="Chromosome"/>
</dbReference>
<dbReference type="AlphaFoldDB" id="A0A974Y193"/>
<proteinExistence type="predicted"/>
<keyword evidence="2" id="KW-1185">Reference proteome</keyword>
<accession>A0A974Y193</accession>
<evidence type="ECO:0000313" key="1">
    <source>
        <dbReference type="EMBL" id="QSX79581.1"/>
    </source>
</evidence>
<sequence length="123" mass="14166">MTTAQTAPCAISPRDKQAQAKRVGDDLIQHHGKRKFYSVDQVRAANQRCDIPMDVACWSHALFNTHYDFDRIHQAAGEACDYLAMKREMLESLSLGSPGSWFDFDLSWLEFPDIDWSIFDFFD</sequence>
<evidence type="ECO:0000313" key="2">
    <source>
        <dbReference type="Proteomes" id="UP000639274"/>
    </source>
</evidence>
<name>A0A974Y193_9GAMM</name>
<dbReference type="EMBL" id="CP071518">
    <property type="protein sequence ID" value="QSX79581.1"/>
    <property type="molecule type" value="Genomic_DNA"/>
</dbReference>